<reference evidence="1" key="2">
    <citation type="submission" date="2023-05" db="EMBL/GenBank/DDBJ databases">
        <authorList>
            <consortium name="Lawrence Berkeley National Laboratory"/>
            <person name="Steindorff A."/>
            <person name="Hensen N."/>
            <person name="Bonometti L."/>
            <person name="Westerberg I."/>
            <person name="Brannstrom I.O."/>
            <person name="Guillou S."/>
            <person name="Cros-Aarteil S."/>
            <person name="Calhoun S."/>
            <person name="Haridas S."/>
            <person name="Kuo A."/>
            <person name="Mondo S."/>
            <person name="Pangilinan J."/>
            <person name="Riley R."/>
            <person name="Labutti K."/>
            <person name="Andreopoulos B."/>
            <person name="Lipzen A."/>
            <person name="Chen C."/>
            <person name="Yanf M."/>
            <person name="Daum C."/>
            <person name="Ng V."/>
            <person name="Clum A."/>
            <person name="Ohm R."/>
            <person name="Martin F."/>
            <person name="Silar P."/>
            <person name="Natvig D."/>
            <person name="Lalanne C."/>
            <person name="Gautier V."/>
            <person name="Ament-Velasquez S.L."/>
            <person name="Kruys A."/>
            <person name="Hutchinson M.I."/>
            <person name="Powell A.J."/>
            <person name="Barry K."/>
            <person name="Miller A.N."/>
            <person name="Grigoriev I.V."/>
            <person name="Debuchy R."/>
            <person name="Gladieux P."/>
            <person name="Thoren M.H."/>
            <person name="Johannesson H."/>
        </authorList>
    </citation>
    <scope>NUCLEOTIDE SEQUENCE</scope>
    <source>
        <strain evidence="1">PSN309</strain>
    </source>
</reference>
<evidence type="ECO:0000313" key="1">
    <source>
        <dbReference type="EMBL" id="KAK4191709.1"/>
    </source>
</evidence>
<dbReference type="EMBL" id="MU864358">
    <property type="protein sequence ID" value="KAK4191709.1"/>
    <property type="molecule type" value="Genomic_DNA"/>
</dbReference>
<accession>A0AAN7AM26</accession>
<organism evidence="1 2">
    <name type="scientific">Podospora australis</name>
    <dbReference type="NCBI Taxonomy" id="1536484"/>
    <lineage>
        <taxon>Eukaryota</taxon>
        <taxon>Fungi</taxon>
        <taxon>Dikarya</taxon>
        <taxon>Ascomycota</taxon>
        <taxon>Pezizomycotina</taxon>
        <taxon>Sordariomycetes</taxon>
        <taxon>Sordariomycetidae</taxon>
        <taxon>Sordariales</taxon>
        <taxon>Podosporaceae</taxon>
        <taxon>Podospora</taxon>
    </lineage>
</organism>
<proteinExistence type="predicted"/>
<comment type="caution">
    <text evidence="1">The sequence shown here is derived from an EMBL/GenBank/DDBJ whole genome shotgun (WGS) entry which is preliminary data.</text>
</comment>
<dbReference type="Proteomes" id="UP001302126">
    <property type="component" value="Unassembled WGS sequence"/>
</dbReference>
<reference evidence="1" key="1">
    <citation type="journal article" date="2023" name="Mol. Phylogenet. Evol.">
        <title>Genome-scale phylogeny and comparative genomics of the fungal order Sordariales.</title>
        <authorList>
            <person name="Hensen N."/>
            <person name="Bonometti L."/>
            <person name="Westerberg I."/>
            <person name="Brannstrom I.O."/>
            <person name="Guillou S."/>
            <person name="Cros-Aarteil S."/>
            <person name="Calhoun S."/>
            <person name="Haridas S."/>
            <person name="Kuo A."/>
            <person name="Mondo S."/>
            <person name="Pangilinan J."/>
            <person name="Riley R."/>
            <person name="LaButti K."/>
            <person name="Andreopoulos B."/>
            <person name="Lipzen A."/>
            <person name="Chen C."/>
            <person name="Yan M."/>
            <person name="Daum C."/>
            <person name="Ng V."/>
            <person name="Clum A."/>
            <person name="Steindorff A."/>
            <person name="Ohm R.A."/>
            <person name="Martin F."/>
            <person name="Silar P."/>
            <person name="Natvig D.O."/>
            <person name="Lalanne C."/>
            <person name="Gautier V."/>
            <person name="Ament-Velasquez S.L."/>
            <person name="Kruys A."/>
            <person name="Hutchinson M.I."/>
            <person name="Powell A.J."/>
            <person name="Barry K."/>
            <person name="Miller A.N."/>
            <person name="Grigoriev I.V."/>
            <person name="Debuchy R."/>
            <person name="Gladieux P."/>
            <person name="Hiltunen Thoren M."/>
            <person name="Johannesson H."/>
        </authorList>
    </citation>
    <scope>NUCLEOTIDE SEQUENCE</scope>
    <source>
        <strain evidence="1">PSN309</strain>
    </source>
</reference>
<sequence>MTLSRLRNGSCRRWFSMQQMTTLPPNSLTMKRKSKTKVLLRKNHTVSTTMFINRHHKTSQQAHHWPCWPIFLSSWSITVCITRRQFSLPCLLATTTHHSIWHCGKIGGFSIKALLGREATSSEYSGRSSLQFCDKYFISGGWIIVRGVKTVYGVRYGIVRSGQVWSRGKAKRGDGPGCYYHGNSQFQQVGFFHLGWRNNYGISLEVFGTRVLDVD</sequence>
<dbReference type="AlphaFoldDB" id="A0AAN7AM26"/>
<evidence type="ECO:0000313" key="2">
    <source>
        <dbReference type="Proteomes" id="UP001302126"/>
    </source>
</evidence>
<protein>
    <submittedName>
        <fullName evidence="1">Uncharacterized protein</fullName>
    </submittedName>
</protein>
<gene>
    <name evidence="1" type="ORF">QBC35DRAFT_296217</name>
</gene>
<name>A0AAN7AM26_9PEZI</name>
<keyword evidence="2" id="KW-1185">Reference proteome</keyword>